<dbReference type="CDD" id="cd18873">
    <property type="entry name" value="NUDIX_NadM_like"/>
    <property type="match status" value="1"/>
</dbReference>
<dbReference type="Proteomes" id="UP001143463">
    <property type="component" value="Unassembled WGS sequence"/>
</dbReference>
<evidence type="ECO:0000313" key="4">
    <source>
        <dbReference type="Proteomes" id="UP001143463"/>
    </source>
</evidence>
<organism evidence="3 4">
    <name type="scientific">Pseudonocardia halophobica</name>
    <dbReference type="NCBI Taxonomy" id="29401"/>
    <lineage>
        <taxon>Bacteria</taxon>
        <taxon>Bacillati</taxon>
        <taxon>Actinomycetota</taxon>
        <taxon>Actinomycetes</taxon>
        <taxon>Pseudonocardiales</taxon>
        <taxon>Pseudonocardiaceae</taxon>
        <taxon>Pseudonocardia</taxon>
    </lineage>
</organism>
<comment type="caution">
    <text evidence="3">The sequence shown here is derived from an EMBL/GenBank/DDBJ whole genome shotgun (WGS) entry which is preliminary data.</text>
</comment>
<evidence type="ECO:0000259" key="2">
    <source>
        <dbReference type="PROSITE" id="PS51462"/>
    </source>
</evidence>
<feature type="region of interest" description="Disordered" evidence="1">
    <location>
        <begin position="249"/>
        <end position="268"/>
    </location>
</feature>
<protein>
    <submittedName>
        <fullName evidence="3">NUDIX hydrolase</fullName>
    </submittedName>
</protein>
<evidence type="ECO:0000256" key="1">
    <source>
        <dbReference type="SAM" id="MobiDB-lite"/>
    </source>
</evidence>
<dbReference type="InterPro" id="IPR015797">
    <property type="entry name" value="NUDIX_hydrolase-like_dom_sf"/>
</dbReference>
<dbReference type="InterPro" id="IPR036390">
    <property type="entry name" value="WH_DNA-bd_sf"/>
</dbReference>
<proteinExistence type="predicted"/>
<feature type="region of interest" description="Disordered" evidence="1">
    <location>
        <begin position="1"/>
        <end position="32"/>
    </location>
</feature>
<feature type="domain" description="Nudix hydrolase" evidence="2">
    <location>
        <begin position="35"/>
        <end position="165"/>
    </location>
</feature>
<dbReference type="Pfam" id="PF00293">
    <property type="entry name" value="NUDIX"/>
    <property type="match status" value="1"/>
</dbReference>
<reference evidence="3" key="1">
    <citation type="journal article" date="2014" name="Int. J. Syst. Evol. Microbiol.">
        <title>Complete genome sequence of Corynebacterium casei LMG S-19264T (=DSM 44701T), isolated from a smear-ripened cheese.</title>
        <authorList>
            <consortium name="US DOE Joint Genome Institute (JGI-PGF)"/>
            <person name="Walter F."/>
            <person name="Albersmeier A."/>
            <person name="Kalinowski J."/>
            <person name="Ruckert C."/>
        </authorList>
    </citation>
    <scope>NUCLEOTIDE SEQUENCE</scope>
    <source>
        <strain evidence="3">VKM Ac-1069</strain>
    </source>
</reference>
<dbReference type="InterPro" id="IPR000086">
    <property type="entry name" value="NUDIX_hydrolase_dom"/>
</dbReference>
<reference evidence="3" key="2">
    <citation type="submission" date="2023-01" db="EMBL/GenBank/DDBJ databases">
        <authorList>
            <person name="Sun Q."/>
            <person name="Evtushenko L."/>
        </authorList>
    </citation>
    <scope>NUCLEOTIDE SEQUENCE</scope>
    <source>
        <strain evidence="3">VKM Ac-1069</strain>
    </source>
</reference>
<dbReference type="AlphaFoldDB" id="A0A9W6L6V5"/>
<sequence>MTRNSPARNLRVPERTVRPDHRGGPYDRRMPARPTGHEVLAAVLQVREDALQVLLWQRGKDPHRGRWALPGGTLGDTEDVEESVRRQLAEKVDVREVTHVEQLGVFSAPERVPGIRLVATSFLGLVPSDVDPAVPADTAWFPVDDLPETAFDHAEIVHDARDRLRAKLSYTNLGFALAPREFTISALRELYVAALGHPVSATNLQRVLTRRHVLAATGETAPPGPAGGRPAAVFRFTERALRVTDASAVLRPPGTRDSAGDGAVRPVP</sequence>
<keyword evidence="3" id="KW-0378">Hydrolase</keyword>
<dbReference type="InterPro" id="IPR036388">
    <property type="entry name" value="WH-like_DNA-bd_sf"/>
</dbReference>
<dbReference type="GO" id="GO:0016787">
    <property type="term" value="F:hydrolase activity"/>
    <property type="evidence" value="ECO:0007669"/>
    <property type="project" value="UniProtKB-KW"/>
</dbReference>
<dbReference type="SUPFAM" id="SSF55811">
    <property type="entry name" value="Nudix"/>
    <property type="match status" value="1"/>
</dbReference>
<dbReference type="Pfam" id="PF21906">
    <property type="entry name" value="WHD_NrtR"/>
    <property type="match status" value="1"/>
</dbReference>
<accession>A0A9W6L6V5</accession>
<name>A0A9W6L6V5_9PSEU</name>
<keyword evidence="4" id="KW-1185">Reference proteome</keyword>
<dbReference type="SUPFAM" id="SSF46785">
    <property type="entry name" value="Winged helix' DNA-binding domain"/>
    <property type="match status" value="1"/>
</dbReference>
<dbReference type="InterPro" id="IPR054105">
    <property type="entry name" value="WHD_NrtR"/>
</dbReference>
<dbReference type="EMBL" id="BSFQ01000029">
    <property type="protein sequence ID" value="GLL14178.1"/>
    <property type="molecule type" value="Genomic_DNA"/>
</dbReference>
<dbReference type="PROSITE" id="PS51462">
    <property type="entry name" value="NUDIX"/>
    <property type="match status" value="1"/>
</dbReference>
<feature type="compositionally biased region" description="Basic and acidic residues" evidence="1">
    <location>
        <begin position="11"/>
        <end position="30"/>
    </location>
</feature>
<evidence type="ECO:0000313" key="3">
    <source>
        <dbReference type="EMBL" id="GLL14178.1"/>
    </source>
</evidence>
<dbReference type="PANTHER" id="PTHR43736">
    <property type="entry name" value="ADP-RIBOSE PYROPHOSPHATASE"/>
    <property type="match status" value="1"/>
</dbReference>
<gene>
    <name evidence="3" type="ORF">GCM10017577_53250</name>
</gene>
<dbReference type="Gene3D" id="1.10.10.10">
    <property type="entry name" value="Winged helix-like DNA-binding domain superfamily/Winged helix DNA-binding domain"/>
    <property type="match status" value="1"/>
</dbReference>
<dbReference type="Gene3D" id="3.90.79.10">
    <property type="entry name" value="Nucleoside Triphosphate Pyrophosphohydrolase"/>
    <property type="match status" value="1"/>
</dbReference>
<dbReference type="PANTHER" id="PTHR43736:SF4">
    <property type="entry name" value="SLR1690 PROTEIN"/>
    <property type="match status" value="1"/>
</dbReference>